<organism evidence="1 2">
    <name type="scientific">Phaeobacter italicus</name>
    <dbReference type="NCBI Taxonomy" id="481446"/>
    <lineage>
        <taxon>Bacteria</taxon>
        <taxon>Pseudomonadati</taxon>
        <taxon>Pseudomonadota</taxon>
        <taxon>Alphaproteobacteria</taxon>
        <taxon>Rhodobacterales</taxon>
        <taxon>Roseobacteraceae</taxon>
        <taxon>Phaeobacter</taxon>
    </lineage>
</organism>
<keyword evidence="2" id="KW-1185">Reference proteome</keyword>
<dbReference type="AlphaFoldDB" id="A0A0H5D2X0"/>
<gene>
    <name evidence="1" type="ORF">NIT7321_02219</name>
</gene>
<name>A0A0H5D2X0_9RHOB</name>
<proteinExistence type="predicted"/>
<protein>
    <submittedName>
        <fullName evidence="1">Uncharacterized protein</fullName>
    </submittedName>
</protein>
<dbReference type="EMBL" id="CVRL01000026">
    <property type="protein sequence ID" value="CRL11364.1"/>
    <property type="molecule type" value="Genomic_DNA"/>
</dbReference>
<evidence type="ECO:0000313" key="2">
    <source>
        <dbReference type="Proteomes" id="UP000043764"/>
    </source>
</evidence>
<evidence type="ECO:0000313" key="1">
    <source>
        <dbReference type="EMBL" id="CRL11364.1"/>
    </source>
</evidence>
<accession>A0A0H5D2X0</accession>
<sequence>MAADLDAVFLGAQVVGVVDHPMGQPQKPLFNGLESC</sequence>
<dbReference type="Proteomes" id="UP000043764">
    <property type="component" value="Unassembled WGS sequence"/>
</dbReference>
<reference evidence="2" key="1">
    <citation type="submission" date="2015-05" db="EMBL/GenBank/DDBJ databases">
        <authorList>
            <person name="Rodrigo-Torres Lidia"/>
            <person name="Arahal R.David."/>
        </authorList>
    </citation>
    <scope>NUCLEOTIDE SEQUENCE [LARGE SCALE GENOMIC DNA]</scope>
    <source>
        <strain evidence="2">CECT 7321</strain>
    </source>
</reference>